<proteinExistence type="predicted"/>
<feature type="compositionally biased region" description="Basic and acidic residues" evidence="8">
    <location>
        <begin position="392"/>
        <end position="407"/>
    </location>
</feature>
<feature type="compositionally biased region" description="Polar residues" evidence="8">
    <location>
        <begin position="867"/>
        <end position="891"/>
    </location>
</feature>
<dbReference type="SMART" id="SM00293">
    <property type="entry name" value="PWWP"/>
    <property type="match status" value="1"/>
</dbReference>
<dbReference type="Gramene" id="Psat06G0314000-T1">
    <property type="protein sequence ID" value="KAI5397201.1"/>
    <property type="gene ID" value="KIW84_063140"/>
</dbReference>
<dbReference type="FunFam" id="1.25.40.90:FF:000037">
    <property type="entry name" value="Enhancer of ag-4 2"/>
    <property type="match status" value="1"/>
</dbReference>
<evidence type="ECO:0000313" key="11">
    <source>
        <dbReference type="EMBL" id="KAI5397201.1"/>
    </source>
</evidence>
<evidence type="ECO:0008006" key="13">
    <source>
        <dbReference type="Google" id="ProtNLM"/>
    </source>
</evidence>
<protein>
    <recommendedName>
        <fullName evidence="13">ENHANCER OF AG-4 protein 2</fullName>
    </recommendedName>
</protein>
<evidence type="ECO:0000256" key="3">
    <source>
        <dbReference type="ARBA" id="ARBA00022664"/>
    </source>
</evidence>
<keyword evidence="12" id="KW-1185">Reference proteome</keyword>
<feature type="compositionally biased region" description="Polar residues" evidence="8">
    <location>
        <begin position="714"/>
        <end position="730"/>
    </location>
</feature>
<dbReference type="Gene3D" id="1.25.40.90">
    <property type="match status" value="1"/>
</dbReference>
<comment type="subcellular location">
    <subcellularLocation>
        <location evidence="1">Nucleus</location>
    </subcellularLocation>
</comment>
<dbReference type="PROSITE" id="PS50812">
    <property type="entry name" value="PWWP"/>
    <property type="match status" value="1"/>
</dbReference>
<dbReference type="Gramene" id="PSAT_LOCUS26635_t1">
    <property type="protein sequence ID" value="CAL5207895.1"/>
    <property type="gene ID" value="PSAT_LOCUS26635"/>
</dbReference>
<dbReference type="GO" id="GO:0009908">
    <property type="term" value="P:flower development"/>
    <property type="evidence" value="ECO:0007669"/>
    <property type="project" value="UniProtKB-KW"/>
</dbReference>
<feature type="domain" description="PWWP" evidence="9">
    <location>
        <begin position="20"/>
        <end position="77"/>
    </location>
</feature>
<dbReference type="Pfam" id="PF00855">
    <property type="entry name" value="PWWP"/>
    <property type="match status" value="1"/>
</dbReference>
<comment type="caution">
    <text evidence="11">The sequence shown here is derived from an EMBL/GenBank/DDBJ whole genome shotgun (WGS) entry which is preliminary data.</text>
</comment>
<dbReference type="Gramene" id="Psat6g099360.6">
    <property type="protein sequence ID" value="Psat6g099360.6.cds"/>
    <property type="gene ID" value="Psat6g099360"/>
</dbReference>
<dbReference type="Gramene" id="Psat6g099360.3">
    <property type="protein sequence ID" value="Psat6g099360.3.cds"/>
    <property type="gene ID" value="Psat6g099360"/>
</dbReference>
<evidence type="ECO:0000256" key="7">
    <source>
        <dbReference type="ARBA" id="ARBA00023242"/>
    </source>
</evidence>
<dbReference type="GO" id="GO:0005634">
    <property type="term" value="C:nucleus"/>
    <property type="evidence" value="ECO:0007669"/>
    <property type="project" value="UniProtKB-SubCell"/>
</dbReference>
<dbReference type="PANTHER" id="PTHR12550:SF70">
    <property type="entry name" value="JIL-1 ANCHORING AND STABILIZING PROTEIN, ISOFORM A"/>
    <property type="match status" value="1"/>
</dbReference>
<dbReference type="InterPro" id="IPR008942">
    <property type="entry name" value="ENTH_VHS"/>
</dbReference>
<keyword evidence="5" id="KW-0287">Flowering</keyword>
<evidence type="ECO:0000256" key="8">
    <source>
        <dbReference type="SAM" id="MobiDB-lite"/>
    </source>
</evidence>
<evidence type="ECO:0000256" key="6">
    <source>
        <dbReference type="ARBA" id="ARBA00023163"/>
    </source>
</evidence>
<feature type="compositionally biased region" description="Pro residues" evidence="8">
    <location>
        <begin position="1229"/>
        <end position="1282"/>
    </location>
</feature>
<keyword evidence="7" id="KW-0539">Nucleus</keyword>
<keyword evidence="3" id="KW-0507">mRNA processing</keyword>
<feature type="region of interest" description="Disordered" evidence="8">
    <location>
        <begin position="1222"/>
        <end position="1289"/>
    </location>
</feature>
<evidence type="ECO:0000256" key="4">
    <source>
        <dbReference type="ARBA" id="ARBA00023015"/>
    </source>
</evidence>
<keyword evidence="6" id="KW-0804">Transcription</keyword>
<evidence type="ECO:0000256" key="1">
    <source>
        <dbReference type="ARBA" id="ARBA00004123"/>
    </source>
</evidence>
<feature type="region of interest" description="Disordered" evidence="8">
    <location>
        <begin position="463"/>
        <end position="488"/>
    </location>
</feature>
<feature type="region of interest" description="Disordered" evidence="8">
    <location>
        <begin position="864"/>
        <end position="938"/>
    </location>
</feature>
<feature type="region of interest" description="Disordered" evidence="8">
    <location>
        <begin position="392"/>
        <end position="414"/>
    </location>
</feature>
<feature type="compositionally biased region" description="Basic and acidic residues" evidence="8">
    <location>
        <begin position="169"/>
        <end position="180"/>
    </location>
</feature>
<dbReference type="GO" id="GO:0006397">
    <property type="term" value="P:mRNA processing"/>
    <property type="evidence" value="ECO:0007669"/>
    <property type="project" value="UniProtKB-KW"/>
</dbReference>
<feature type="domain" description="CID" evidence="10">
    <location>
        <begin position="942"/>
        <end position="1083"/>
    </location>
</feature>
<reference evidence="11 12" key="1">
    <citation type="journal article" date="2022" name="Nat. Genet.">
        <title>Improved pea reference genome and pan-genome highlight genomic features and evolutionary characteristics.</title>
        <authorList>
            <person name="Yang T."/>
            <person name="Liu R."/>
            <person name="Luo Y."/>
            <person name="Hu S."/>
            <person name="Wang D."/>
            <person name="Wang C."/>
            <person name="Pandey M.K."/>
            <person name="Ge S."/>
            <person name="Xu Q."/>
            <person name="Li N."/>
            <person name="Li G."/>
            <person name="Huang Y."/>
            <person name="Saxena R.K."/>
            <person name="Ji Y."/>
            <person name="Li M."/>
            <person name="Yan X."/>
            <person name="He Y."/>
            <person name="Liu Y."/>
            <person name="Wang X."/>
            <person name="Xiang C."/>
            <person name="Varshney R.K."/>
            <person name="Ding H."/>
            <person name="Gao S."/>
            <person name="Zong X."/>
        </authorList>
    </citation>
    <scope>NUCLEOTIDE SEQUENCE [LARGE SCALE GENOMIC DNA]</scope>
    <source>
        <strain evidence="11 12">cv. Zhongwan 6</strain>
    </source>
</reference>
<dbReference type="Gramene" id="Psat6g099360.2">
    <property type="protein sequence ID" value="Psat6g099360.2.cds"/>
    <property type="gene ID" value="Psat6g099360"/>
</dbReference>
<keyword evidence="4" id="KW-0805">Transcription regulation</keyword>
<evidence type="ECO:0000259" key="10">
    <source>
        <dbReference type="PROSITE" id="PS51391"/>
    </source>
</evidence>
<evidence type="ECO:0000259" key="9">
    <source>
        <dbReference type="PROSITE" id="PS50812"/>
    </source>
</evidence>
<dbReference type="Pfam" id="PF04818">
    <property type="entry name" value="CID"/>
    <property type="match status" value="1"/>
</dbReference>
<keyword evidence="2" id="KW-0217">Developmental protein</keyword>
<feature type="region of interest" description="Disordered" evidence="8">
    <location>
        <begin position="311"/>
        <end position="331"/>
    </location>
</feature>
<dbReference type="Gene3D" id="2.30.30.140">
    <property type="match status" value="1"/>
</dbReference>
<feature type="compositionally biased region" description="Basic and acidic residues" evidence="8">
    <location>
        <begin position="562"/>
        <end position="576"/>
    </location>
</feature>
<dbReference type="EMBL" id="JAMSHJ010000006">
    <property type="protein sequence ID" value="KAI5397201.1"/>
    <property type="molecule type" value="Genomic_DNA"/>
</dbReference>
<feature type="region of interest" description="Disordered" evidence="8">
    <location>
        <begin position="513"/>
        <end position="689"/>
    </location>
</feature>
<dbReference type="SMART" id="SM00582">
    <property type="entry name" value="RPR"/>
    <property type="match status" value="1"/>
</dbReference>
<feature type="region of interest" description="Disordered" evidence="8">
    <location>
        <begin position="352"/>
        <end position="380"/>
    </location>
</feature>
<sequence length="1541" mass="168718">MAPPRRRGANKAKANANLRLGDLVLAKVKGFPPWPAVISRPEDWEKTPDPKKFFVQFYGTEEIAFVVPADIQAFTNEVKTKLTARCQGKTKCFTRAVKEICAAYDELEKQRAGGLTDDTDDAHVGLEAPSFDGVVGGIKDATDAVVLNVEKEKTIMEDVGSNLEHYEQRCGESDCQDEKPSASGRPTDSSSPVLSHVLESKSSIGTELNKHTIKSDLEDQSCLKNKVPDFMDVCDVSDFKQANNLQSVSTNRNKTRKLVTDSRRRSEAAANKEEISGFNIAFSKGEKSAGYANLSRSKETVKDGKKRKNTFFVDSADGPTSDPDINSGNKNKNLLKAKTSLKVKNELQENFFDSEESDRKNSIKKDKNQIQGKRNLGTNQTLHAAKRLKRMDDKDNKTLKPLPEDTKSTSPGFPVVEDKALKKTELNRSLSRLKAENGLSSRAQTAILDSSGSVCEVLNGTKHHSQVRKAMPHSASLSSGEHAEMSSLRLKGDADNLAVKQVRRRRRAICLFDDDDDDDNDESKTPVHGGASKNIRSSSHVSEVVKSNDPLLENSDVAQPPTKEKPTALQDSHLEGHFTILRNDSLNTGHPQKENADEVVNSPRSPEQLDPKRFPSNVEKLSSVSPVNSPQSLPTTKSNAERHSSSKALPKISSISLVNSPQSLTTKSNAEQHNSSKAMPKISSISPVNSPQYLLTTKSNAERHNSSKAMPKISSISPVNSPQSLPISKSNSERHKSSKALPKIFSNATHKKADNGSSKSLISISTLQSQVITPKKKSVSYAERSKTTPKTLSPSVEVHTTTESLKELDAIHVDRLELGAEEKSSLYVDYGSSENAKTLRHLIAVAQAKRRLVSQFQCHPFDLHNPQVGTPSPSMVQPFPSVSGNNGQTDMQGVYEQPTLASPSTNEHHSTSQNQLDAEENEERRVGSGQRAVEGSLSGGTEAAIARDAFEGMLETLSRTKESIGRTTRLAIDCAKYGIANEVIELLIRKLESETSFHRKVDLFFLVDSITQCSHNQKGIAGASYMPAVQAGLARLLGAAVPPGTSARENRRQCLKVLRLWLERKIFPESVLRRYMNDIGGSRDDMTVSSSFRRLSRTERSIDDPIREMEGMLVDEYGSNATFQLTGFLSSHLFEDKDNDFSNNASPMDPTHILVESETSTVTPSDKRHCILEDVDGELEMEDVSGHPKDEMPVLLNSTSEMDFQLQGSDMILDPASNISGELHVFPEGSPPLPLGSPPTPPPLPSSPPPPLSQSPPPPLPPTLLQPSPPPLPPPGPTPPLIPQSSGTAQSSIFTQVLVPSHQSSPLSGYQQLHNCNGTTSGIQVVQMDENSFPGGQSSSVVKKEILPQPSACFPPMAGCSSQEPSDLNPTRQLEYGQSDMHLNSQIPQPNQQFHLGNPHFAPRHMHPTPPQNPSNQYSYAKPSIQQHLPHSFCPPYALASAPDGQRQFVANEQWRMPTSEFKVNNQHGSWRGINPSCPGPTFGQEDYFQPPLERPPMSNVGFQHANPNNIPVPPSKSGYGVPQMFPCRPDIPALNCWRPT</sequence>
<feature type="region of interest" description="Disordered" evidence="8">
    <location>
        <begin position="702"/>
        <end position="740"/>
    </location>
</feature>
<dbReference type="InterPro" id="IPR006569">
    <property type="entry name" value="CID_dom"/>
</dbReference>
<feature type="compositionally biased region" description="Polar residues" evidence="8">
    <location>
        <begin position="899"/>
        <end position="916"/>
    </location>
</feature>
<evidence type="ECO:0000313" key="12">
    <source>
        <dbReference type="Proteomes" id="UP001058974"/>
    </source>
</evidence>
<feature type="compositionally biased region" description="Polar residues" evidence="8">
    <location>
        <begin position="619"/>
        <end position="638"/>
    </location>
</feature>
<dbReference type="PANTHER" id="PTHR12550">
    <property type="entry name" value="HEPATOMA-DERIVED GROWTH FACTOR-RELATED"/>
    <property type="match status" value="1"/>
</dbReference>
<evidence type="ECO:0000256" key="2">
    <source>
        <dbReference type="ARBA" id="ARBA00022473"/>
    </source>
</evidence>
<feature type="compositionally biased region" description="Polar residues" evidence="8">
    <location>
        <begin position="653"/>
        <end position="689"/>
    </location>
</feature>
<feature type="compositionally biased region" description="Polar residues" evidence="8">
    <location>
        <begin position="184"/>
        <end position="193"/>
    </location>
</feature>
<feature type="compositionally biased region" description="Polar residues" evidence="8">
    <location>
        <begin position="369"/>
        <end position="380"/>
    </location>
</feature>
<dbReference type="PROSITE" id="PS51391">
    <property type="entry name" value="CID"/>
    <property type="match status" value="1"/>
</dbReference>
<accession>A0A9D4WAP8</accession>
<feature type="compositionally biased region" description="Basic and acidic residues" evidence="8">
    <location>
        <begin position="357"/>
        <end position="368"/>
    </location>
</feature>
<feature type="region of interest" description="Disordered" evidence="8">
    <location>
        <begin position="169"/>
        <end position="194"/>
    </location>
</feature>
<gene>
    <name evidence="11" type="ORF">KIW84_063140</name>
</gene>
<evidence type="ECO:0000256" key="5">
    <source>
        <dbReference type="ARBA" id="ARBA00023089"/>
    </source>
</evidence>
<name>A0A9D4WAP8_PEA</name>
<dbReference type="InterPro" id="IPR000313">
    <property type="entry name" value="PWWP_dom"/>
</dbReference>
<dbReference type="Gramene" id="Psat6g099360.4">
    <property type="protein sequence ID" value="Psat6g099360.4.cds"/>
    <property type="gene ID" value="Psat6g099360"/>
</dbReference>
<dbReference type="Gramene" id="Psat6g099360.5">
    <property type="protein sequence ID" value="Psat6g099360.5.cds"/>
    <property type="gene ID" value="Psat6g099360"/>
</dbReference>
<dbReference type="OrthoDB" id="62853at2759"/>
<dbReference type="Gramene" id="Psat6g099360.1">
    <property type="protein sequence ID" value="Psat6g099360.1.cds"/>
    <property type="gene ID" value="Psat6g099360"/>
</dbReference>
<dbReference type="Proteomes" id="UP001058974">
    <property type="component" value="Chromosome 6"/>
</dbReference>
<dbReference type="SUPFAM" id="SSF63748">
    <property type="entry name" value="Tudor/PWWP/MBT"/>
    <property type="match status" value="1"/>
</dbReference>
<organism evidence="11 12">
    <name type="scientific">Pisum sativum</name>
    <name type="common">Garden pea</name>
    <name type="synonym">Lathyrus oleraceus</name>
    <dbReference type="NCBI Taxonomy" id="3888"/>
    <lineage>
        <taxon>Eukaryota</taxon>
        <taxon>Viridiplantae</taxon>
        <taxon>Streptophyta</taxon>
        <taxon>Embryophyta</taxon>
        <taxon>Tracheophyta</taxon>
        <taxon>Spermatophyta</taxon>
        <taxon>Magnoliopsida</taxon>
        <taxon>eudicotyledons</taxon>
        <taxon>Gunneridae</taxon>
        <taxon>Pentapetalae</taxon>
        <taxon>rosids</taxon>
        <taxon>fabids</taxon>
        <taxon>Fabales</taxon>
        <taxon>Fabaceae</taxon>
        <taxon>Papilionoideae</taxon>
        <taxon>50 kb inversion clade</taxon>
        <taxon>NPAAA clade</taxon>
        <taxon>Hologalegina</taxon>
        <taxon>IRL clade</taxon>
        <taxon>Fabeae</taxon>
        <taxon>Lathyrus</taxon>
    </lineage>
</organism>